<dbReference type="SUPFAM" id="SSF53756">
    <property type="entry name" value="UDP-Glycosyltransferase/glycogen phosphorylase"/>
    <property type="match status" value="1"/>
</dbReference>
<protein>
    <recommendedName>
        <fullName evidence="3">Glycosyltransferase</fullName>
    </recommendedName>
</protein>
<evidence type="ECO:0008006" key="3">
    <source>
        <dbReference type="Google" id="ProtNLM"/>
    </source>
</evidence>
<reference evidence="1" key="1">
    <citation type="submission" date="2020-03" db="EMBL/GenBank/DDBJ databases">
        <title>The deep terrestrial virosphere.</title>
        <authorList>
            <person name="Holmfeldt K."/>
            <person name="Nilsson E."/>
            <person name="Simone D."/>
            <person name="Lopez-Fernandez M."/>
            <person name="Wu X."/>
            <person name="de Brujin I."/>
            <person name="Lundin D."/>
            <person name="Andersson A."/>
            <person name="Bertilsson S."/>
            <person name="Dopson M."/>
        </authorList>
    </citation>
    <scope>NUCLEOTIDE SEQUENCE</scope>
    <source>
        <strain evidence="2">MM415A00328</strain>
        <strain evidence="1">MM415B00308</strain>
    </source>
</reference>
<evidence type="ECO:0000313" key="2">
    <source>
        <dbReference type="EMBL" id="QJA83005.1"/>
    </source>
</evidence>
<sequence length="326" mass="36941">MKVCHWTMFNKSGMYRVAESFALTEKTLGVDAVLCDFADVSKFDAMIDADVHVVHTHLPDKVAENTKGKVVWIGHGSVEHTFQTSVEAGTNKGYGASDSWMLVQYWLQHADALVTFWPRQQAIWQSMCDKNTHVDLVPMGVDLDFWKPIPSRGRFLGKPSLFSAENCHYVKWPLDLFITWPWVYPKVPESWLHVIYLPTDQHRWFYPLINRNGASFRTVTSAAVFGPDELRNAFCSVDYFIGLVKYGEANRLMLEAAACGMKTISYVGNPYSDFWLHEGDQRVIAQELVDILLGKVEPRGKDPVPSILETSARMIEIYKRITGGGG</sequence>
<name>A0A6M3JD91_9ZZZZ</name>
<evidence type="ECO:0000313" key="1">
    <source>
        <dbReference type="EMBL" id="QJA67072.1"/>
    </source>
</evidence>
<dbReference type="EMBL" id="MT141565">
    <property type="protein sequence ID" value="QJA67072.1"/>
    <property type="molecule type" value="Genomic_DNA"/>
</dbReference>
<dbReference type="AlphaFoldDB" id="A0A6M3JD91"/>
<proteinExistence type="predicted"/>
<accession>A0A6M3JD91</accession>
<dbReference type="EMBL" id="MT142501">
    <property type="protein sequence ID" value="QJA83005.1"/>
    <property type="molecule type" value="Genomic_DNA"/>
</dbReference>
<gene>
    <name evidence="2" type="ORF">MM415A00328_0023</name>
    <name evidence="1" type="ORF">MM415B00308_0050</name>
</gene>
<organism evidence="1">
    <name type="scientific">viral metagenome</name>
    <dbReference type="NCBI Taxonomy" id="1070528"/>
    <lineage>
        <taxon>unclassified sequences</taxon>
        <taxon>metagenomes</taxon>
        <taxon>organismal metagenomes</taxon>
    </lineage>
</organism>